<name>A1WQS0_VEREI</name>
<sequence>MQHPRGAFGARRVGGRAMHEQTMRRKGFLLRAPAQVTGACPGRSAPAAPGGRFASGPLRMIWPFHPGASVDGVARPVAERISRKLDPSGGRGQRAGDQRRHRRASGRQHAAARLHGCTAFFATVLLNYRAIATASG</sequence>
<proteinExistence type="predicted"/>
<dbReference type="HOGENOM" id="CLU_1874562_0_0_4"/>
<evidence type="ECO:0000313" key="2">
    <source>
        <dbReference type="EMBL" id="ABM59977.1"/>
    </source>
</evidence>
<feature type="compositionally biased region" description="Basic residues" evidence="1">
    <location>
        <begin position="99"/>
        <end position="109"/>
    </location>
</feature>
<gene>
    <name evidence="2" type="ordered locus">Veis_4272</name>
</gene>
<dbReference type="STRING" id="391735.Veis_4272"/>
<dbReference type="Proteomes" id="UP000000374">
    <property type="component" value="Chromosome"/>
</dbReference>
<organism evidence="2 3">
    <name type="scientific">Verminephrobacter eiseniae (strain EF01-2)</name>
    <dbReference type="NCBI Taxonomy" id="391735"/>
    <lineage>
        <taxon>Bacteria</taxon>
        <taxon>Pseudomonadati</taxon>
        <taxon>Pseudomonadota</taxon>
        <taxon>Betaproteobacteria</taxon>
        <taxon>Burkholderiales</taxon>
        <taxon>Comamonadaceae</taxon>
        <taxon>Verminephrobacter</taxon>
    </lineage>
</organism>
<dbReference type="AlphaFoldDB" id="A1WQS0"/>
<dbReference type="KEGG" id="vei:Veis_4272"/>
<keyword evidence="3" id="KW-1185">Reference proteome</keyword>
<dbReference type="Gene3D" id="3.40.190.150">
    <property type="entry name" value="Bordetella uptake gene, domain 1"/>
    <property type="match status" value="1"/>
</dbReference>
<dbReference type="EMBL" id="CP000542">
    <property type="protein sequence ID" value="ABM59977.1"/>
    <property type="molecule type" value="Genomic_DNA"/>
</dbReference>
<accession>A1WQS0</accession>
<evidence type="ECO:0000256" key="1">
    <source>
        <dbReference type="SAM" id="MobiDB-lite"/>
    </source>
</evidence>
<protein>
    <submittedName>
        <fullName evidence="2">Uncharacterized protein</fullName>
    </submittedName>
</protein>
<reference evidence="3" key="1">
    <citation type="submission" date="2006-12" db="EMBL/GenBank/DDBJ databases">
        <title>Complete sequence of chromosome 1 of Verminephrobacter eiseniae EF01-2.</title>
        <authorList>
            <person name="Copeland A."/>
            <person name="Lucas S."/>
            <person name="Lapidus A."/>
            <person name="Barry K."/>
            <person name="Detter J.C."/>
            <person name="Glavina del Rio T."/>
            <person name="Dalin E."/>
            <person name="Tice H."/>
            <person name="Pitluck S."/>
            <person name="Chertkov O."/>
            <person name="Brettin T."/>
            <person name="Bruce D."/>
            <person name="Han C."/>
            <person name="Tapia R."/>
            <person name="Gilna P."/>
            <person name="Schmutz J."/>
            <person name="Larimer F."/>
            <person name="Land M."/>
            <person name="Hauser L."/>
            <person name="Kyrpides N."/>
            <person name="Kim E."/>
            <person name="Stahl D."/>
            <person name="Richardson P."/>
        </authorList>
    </citation>
    <scope>NUCLEOTIDE SEQUENCE [LARGE SCALE GENOMIC DNA]</scope>
    <source>
        <strain evidence="3">EF01-2</strain>
    </source>
</reference>
<feature type="region of interest" description="Disordered" evidence="1">
    <location>
        <begin position="80"/>
        <end position="109"/>
    </location>
</feature>
<evidence type="ECO:0000313" key="3">
    <source>
        <dbReference type="Proteomes" id="UP000000374"/>
    </source>
</evidence>
<dbReference type="InterPro" id="IPR042100">
    <property type="entry name" value="Bug_dom1"/>
</dbReference>